<reference evidence="2 3" key="1">
    <citation type="submission" date="2016-10" db="EMBL/GenBank/DDBJ databases">
        <title>Genome sequence of the basidiomycete white-rot fungus Trametes pubescens.</title>
        <authorList>
            <person name="Makela M.R."/>
            <person name="Granchi Z."/>
            <person name="Peng M."/>
            <person name="De Vries R.P."/>
            <person name="Grigoriev I."/>
            <person name="Riley R."/>
            <person name="Hilden K."/>
        </authorList>
    </citation>
    <scope>NUCLEOTIDE SEQUENCE [LARGE SCALE GENOMIC DNA]</scope>
    <source>
        <strain evidence="2 3">FBCC735</strain>
    </source>
</reference>
<name>A0A1M2V9F6_TRAPU</name>
<evidence type="ECO:0000259" key="1">
    <source>
        <dbReference type="Pfam" id="PF01728"/>
    </source>
</evidence>
<dbReference type="GO" id="GO:0008168">
    <property type="term" value="F:methyltransferase activity"/>
    <property type="evidence" value="ECO:0007669"/>
    <property type="project" value="InterPro"/>
</dbReference>
<dbReference type="OMA" id="THYEDER"/>
<feature type="domain" description="Ribosomal RNA methyltransferase FtsJ" evidence="1">
    <location>
        <begin position="94"/>
        <end position="278"/>
    </location>
</feature>
<keyword evidence="3" id="KW-1185">Reference proteome</keyword>
<comment type="caution">
    <text evidence="2">The sequence shown here is derived from an EMBL/GenBank/DDBJ whole genome shotgun (WGS) entry which is preliminary data.</text>
</comment>
<dbReference type="Pfam" id="PF01728">
    <property type="entry name" value="FtsJ"/>
    <property type="match status" value="1"/>
</dbReference>
<dbReference type="OrthoDB" id="417125at2759"/>
<dbReference type="SUPFAM" id="SSF53335">
    <property type="entry name" value="S-adenosyl-L-methionine-dependent methyltransferases"/>
    <property type="match status" value="1"/>
</dbReference>
<dbReference type="STRING" id="154538.A0A1M2V9F6"/>
<dbReference type="EMBL" id="MNAD01001550">
    <property type="protein sequence ID" value="OJT04268.1"/>
    <property type="molecule type" value="Genomic_DNA"/>
</dbReference>
<dbReference type="Gene3D" id="3.40.50.12760">
    <property type="match status" value="1"/>
</dbReference>
<evidence type="ECO:0000313" key="2">
    <source>
        <dbReference type="EMBL" id="OJT04268.1"/>
    </source>
</evidence>
<proteinExistence type="predicted"/>
<organism evidence="2 3">
    <name type="scientific">Trametes pubescens</name>
    <name type="common">White-rot fungus</name>
    <dbReference type="NCBI Taxonomy" id="154538"/>
    <lineage>
        <taxon>Eukaryota</taxon>
        <taxon>Fungi</taxon>
        <taxon>Dikarya</taxon>
        <taxon>Basidiomycota</taxon>
        <taxon>Agaricomycotina</taxon>
        <taxon>Agaricomycetes</taxon>
        <taxon>Polyporales</taxon>
        <taxon>Polyporaceae</taxon>
        <taxon>Trametes</taxon>
    </lineage>
</organism>
<gene>
    <name evidence="2" type="ORF">TRAPUB_5002</name>
</gene>
<dbReference type="InterPro" id="IPR029063">
    <property type="entry name" value="SAM-dependent_MTases_sf"/>
</dbReference>
<dbReference type="Proteomes" id="UP000184267">
    <property type="component" value="Unassembled WGS sequence"/>
</dbReference>
<dbReference type="AlphaFoldDB" id="A0A1M2V9F6"/>
<sequence>MPVPVTYHNRYANVQLDRINAPAILARCYVAELKELRQLRAIGWKDQHIDEHFTSQRQRADTAPVQAQRAWFKGMVDISRELDAAAAFVPASEPLEFLDIGCAPGGFSTHILQTNPNARGVGISLPESQGGHPLLLSWEYMSRYEYIKQDLLEYDLSPHSVPSPALSLALRPLPDAFLGRFQIVLSDGHPLRTYHSPDDTIDTLVGPHAHRGLLLITQLIIALTAVQAGGTILVKLTHIEGSPSAQLLYLLDAISDTLVVHKPDTMHKIRASFYAIAKGVGGTEDRAALKERYIAGLRALWLELRTGGSSGGGRGLVDSDLDFIATPEEILDTEGYLGRLVELGRPVWATQVQGLRFMFEKKGVRGVPGFPRSL</sequence>
<dbReference type="InterPro" id="IPR002877">
    <property type="entry name" value="RNA_MeTrfase_FtsJ_dom"/>
</dbReference>
<evidence type="ECO:0000313" key="3">
    <source>
        <dbReference type="Proteomes" id="UP000184267"/>
    </source>
</evidence>
<dbReference type="GO" id="GO:0032259">
    <property type="term" value="P:methylation"/>
    <property type="evidence" value="ECO:0007669"/>
    <property type="project" value="InterPro"/>
</dbReference>
<protein>
    <recommendedName>
        <fullName evidence="1">Ribosomal RNA methyltransferase FtsJ domain-containing protein</fullName>
    </recommendedName>
</protein>
<accession>A0A1M2V9F6</accession>